<dbReference type="SUPFAM" id="SSF53244">
    <property type="entry name" value="MurD-like peptide ligases, peptide-binding domain"/>
    <property type="match status" value="1"/>
</dbReference>
<dbReference type="Pfam" id="PF01225">
    <property type="entry name" value="Mur_ligase"/>
    <property type="match status" value="1"/>
</dbReference>
<dbReference type="Pfam" id="PF08245">
    <property type="entry name" value="Mur_ligase_M"/>
    <property type="match status" value="1"/>
</dbReference>
<dbReference type="InterPro" id="IPR013221">
    <property type="entry name" value="Mur_ligase_cen"/>
</dbReference>
<name>A0A6J6Z4F9_9ZZZZ</name>
<dbReference type="SUPFAM" id="SSF53623">
    <property type="entry name" value="MurD-like peptide ligases, catalytic domain"/>
    <property type="match status" value="1"/>
</dbReference>
<reference evidence="12" key="1">
    <citation type="submission" date="2020-05" db="EMBL/GenBank/DDBJ databases">
        <authorList>
            <person name="Chiriac C."/>
            <person name="Salcher M."/>
            <person name="Ghai R."/>
            <person name="Kavagutti S V."/>
        </authorList>
    </citation>
    <scope>NUCLEOTIDE SEQUENCE</scope>
</reference>
<evidence type="ECO:0000259" key="9">
    <source>
        <dbReference type="Pfam" id="PF01225"/>
    </source>
</evidence>
<evidence type="ECO:0000256" key="1">
    <source>
        <dbReference type="ARBA" id="ARBA00004496"/>
    </source>
</evidence>
<dbReference type="Pfam" id="PF02875">
    <property type="entry name" value="Mur_ligase_C"/>
    <property type="match status" value="1"/>
</dbReference>
<protein>
    <recommendedName>
        <fullName evidence="3">UDP-N-acetylmuramate--L-alanine ligase</fullName>
        <ecNumber evidence="3">6.3.2.8</ecNumber>
    </recommendedName>
</protein>
<dbReference type="InterPro" id="IPR036565">
    <property type="entry name" value="Mur-like_cat_sf"/>
</dbReference>
<dbReference type="Gene3D" id="3.90.190.20">
    <property type="entry name" value="Mur ligase, C-terminal domain"/>
    <property type="match status" value="1"/>
</dbReference>
<dbReference type="Gene3D" id="3.40.50.720">
    <property type="entry name" value="NAD(P)-binding Rossmann-like Domain"/>
    <property type="match status" value="1"/>
</dbReference>
<dbReference type="GO" id="GO:0008763">
    <property type="term" value="F:UDP-N-acetylmuramate-L-alanine ligase activity"/>
    <property type="evidence" value="ECO:0007669"/>
    <property type="project" value="UniProtKB-EC"/>
</dbReference>
<dbReference type="NCBIfam" id="TIGR01082">
    <property type="entry name" value="murC"/>
    <property type="match status" value="1"/>
</dbReference>
<comment type="catalytic activity">
    <reaction evidence="8">
        <text>UDP-N-acetyl-alpha-D-muramate + L-alanine + ATP = UDP-N-acetyl-alpha-D-muramoyl-L-alanine + ADP + phosphate + H(+)</text>
        <dbReference type="Rhea" id="RHEA:23372"/>
        <dbReference type="ChEBI" id="CHEBI:15378"/>
        <dbReference type="ChEBI" id="CHEBI:30616"/>
        <dbReference type="ChEBI" id="CHEBI:43474"/>
        <dbReference type="ChEBI" id="CHEBI:57972"/>
        <dbReference type="ChEBI" id="CHEBI:70757"/>
        <dbReference type="ChEBI" id="CHEBI:83898"/>
        <dbReference type="ChEBI" id="CHEBI:456216"/>
        <dbReference type="EC" id="6.3.2.8"/>
    </reaction>
</comment>
<proteinExistence type="inferred from homology"/>
<dbReference type="PANTHER" id="PTHR43445:SF3">
    <property type="entry name" value="UDP-N-ACETYLMURAMATE--L-ALANINE LIGASE"/>
    <property type="match status" value="1"/>
</dbReference>
<dbReference type="InterPro" id="IPR005758">
    <property type="entry name" value="UDP-N-AcMur_Ala_ligase_MurC"/>
</dbReference>
<dbReference type="GO" id="GO:0009252">
    <property type="term" value="P:peptidoglycan biosynthetic process"/>
    <property type="evidence" value="ECO:0007669"/>
    <property type="project" value="UniProtKB-UniPathway"/>
</dbReference>
<dbReference type="EC" id="6.3.2.8" evidence="3"/>
<evidence type="ECO:0000259" key="11">
    <source>
        <dbReference type="Pfam" id="PF08245"/>
    </source>
</evidence>
<dbReference type="EMBL" id="CAFAAJ010000148">
    <property type="protein sequence ID" value="CAB4816339.1"/>
    <property type="molecule type" value="Genomic_DNA"/>
</dbReference>
<dbReference type="InterPro" id="IPR036615">
    <property type="entry name" value="Mur_ligase_C_dom_sf"/>
</dbReference>
<comment type="pathway">
    <text evidence="2">Cell wall biogenesis; peptidoglycan biosynthesis.</text>
</comment>
<dbReference type="InterPro" id="IPR000713">
    <property type="entry name" value="Mur_ligase_N"/>
</dbReference>
<feature type="domain" description="Mur ligase central" evidence="11">
    <location>
        <begin position="120"/>
        <end position="295"/>
    </location>
</feature>
<keyword evidence="7" id="KW-0067">ATP-binding</keyword>
<evidence type="ECO:0000259" key="10">
    <source>
        <dbReference type="Pfam" id="PF02875"/>
    </source>
</evidence>
<feature type="domain" description="Mur ligase C-terminal" evidence="10">
    <location>
        <begin position="317"/>
        <end position="450"/>
    </location>
</feature>
<evidence type="ECO:0000256" key="2">
    <source>
        <dbReference type="ARBA" id="ARBA00004752"/>
    </source>
</evidence>
<evidence type="ECO:0000256" key="7">
    <source>
        <dbReference type="ARBA" id="ARBA00022840"/>
    </source>
</evidence>
<dbReference type="GO" id="GO:0005524">
    <property type="term" value="F:ATP binding"/>
    <property type="evidence" value="ECO:0007669"/>
    <property type="project" value="UniProtKB-KW"/>
</dbReference>
<evidence type="ECO:0000256" key="8">
    <source>
        <dbReference type="ARBA" id="ARBA00047833"/>
    </source>
</evidence>
<dbReference type="UniPathway" id="UPA00219"/>
<evidence type="ECO:0000313" key="12">
    <source>
        <dbReference type="EMBL" id="CAB4816339.1"/>
    </source>
</evidence>
<keyword evidence="6" id="KW-0547">Nucleotide-binding</keyword>
<gene>
    <name evidence="12" type="ORF">UFOPK3001_01917</name>
</gene>
<accession>A0A6J6Z4F9</accession>
<dbReference type="GO" id="GO:0005737">
    <property type="term" value="C:cytoplasm"/>
    <property type="evidence" value="ECO:0007669"/>
    <property type="project" value="UniProtKB-SubCell"/>
</dbReference>
<keyword evidence="4" id="KW-0963">Cytoplasm</keyword>
<organism evidence="12">
    <name type="scientific">freshwater metagenome</name>
    <dbReference type="NCBI Taxonomy" id="449393"/>
    <lineage>
        <taxon>unclassified sequences</taxon>
        <taxon>metagenomes</taxon>
        <taxon>ecological metagenomes</taxon>
    </lineage>
</organism>
<evidence type="ECO:0000256" key="4">
    <source>
        <dbReference type="ARBA" id="ARBA00022490"/>
    </source>
</evidence>
<feature type="domain" description="Mur ligase N-terminal catalytic" evidence="9">
    <location>
        <begin position="18"/>
        <end position="113"/>
    </location>
</feature>
<dbReference type="InterPro" id="IPR004101">
    <property type="entry name" value="Mur_ligase_C"/>
</dbReference>
<keyword evidence="5" id="KW-0436">Ligase</keyword>
<evidence type="ECO:0000256" key="6">
    <source>
        <dbReference type="ARBA" id="ARBA00022741"/>
    </source>
</evidence>
<dbReference type="HAMAP" id="MF_00046">
    <property type="entry name" value="MurC"/>
    <property type="match status" value="1"/>
</dbReference>
<dbReference type="PANTHER" id="PTHR43445">
    <property type="entry name" value="UDP-N-ACETYLMURAMATE--L-ALANINE LIGASE-RELATED"/>
    <property type="match status" value="1"/>
</dbReference>
<dbReference type="SUPFAM" id="SSF51984">
    <property type="entry name" value="MurCD N-terminal domain"/>
    <property type="match status" value="1"/>
</dbReference>
<dbReference type="InterPro" id="IPR050061">
    <property type="entry name" value="MurCDEF_pg_biosynth"/>
</dbReference>
<dbReference type="AlphaFoldDB" id="A0A6J6Z4F9"/>
<comment type="subcellular location">
    <subcellularLocation>
        <location evidence="1">Cytoplasm</location>
    </subcellularLocation>
</comment>
<sequence>MADGRPAAPLDLSRPGRYHVIGVGGPGMSALALVLAEMGHTVSGSDLREVPVLDRLRSAGVEVHIGHNRHHVDGCDAVTYSTAIPERNIELVASREAGIVTLHRAGMLASICAMTRAVGVAGTHGKTTTSSMMMLVLAAAGLRPSFVIGGDVTDIGTGAQWTGSEWSVVEADESDFTHLQLPLAATILTNVDVDHLENYGSFDAIVAGFEQYLDQVDGPKVLCADDEVCRRLAAVRDVVTYGTAPDADYRIVDAESSAGTWRFVVVRRGETLGEVHLPLRGMHNVRNATAVVAMATELGVPFGVIAQSLERFGGVARRLDFRGSHGGATFVDDYGHIPNEIAAALDALRSSGDGFSRVVAVFQPNRYRRMALLSPEYRDAFVAADVTVITEIYPSGDAPIPGVTGKLVVNAILDAHPHQRVVWLPRRHDLVEFLAREVRSGDVCVSMGCGDVAGLPSEVLARRVELDAERFAT</sequence>
<evidence type="ECO:0000256" key="5">
    <source>
        <dbReference type="ARBA" id="ARBA00022598"/>
    </source>
</evidence>
<dbReference type="Gene3D" id="3.40.1190.10">
    <property type="entry name" value="Mur-like, catalytic domain"/>
    <property type="match status" value="1"/>
</dbReference>
<evidence type="ECO:0000256" key="3">
    <source>
        <dbReference type="ARBA" id="ARBA00012211"/>
    </source>
</evidence>